<feature type="compositionally biased region" description="Polar residues" evidence="1">
    <location>
        <begin position="389"/>
        <end position="405"/>
    </location>
</feature>
<name>A0A2N9IYQ6_FAGSY</name>
<feature type="compositionally biased region" description="Low complexity" evidence="1">
    <location>
        <begin position="1"/>
        <end position="10"/>
    </location>
</feature>
<evidence type="ECO:0000259" key="2">
    <source>
        <dbReference type="Pfam" id="PF07727"/>
    </source>
</evidence>
<evidence type="ECO:0000256" key="1">
    <source>
        <dbReference type="SAM" id="MobiDB-lite"/>
    </source>
</evidence>
<dbReference type="CDD" id="cd09272">
    <property type="entry name" value="RNase_HI_RT_Ty1"/>
    <property type="match status" value="1"/>
</dbReference>
<dbReference type="EMBL" id="OIVN01006297">
    <property type="protein sequence ID" value="SPD30032.1"/>
    <property type="molecule type" value="Genomic_DNA"/>
</dbReference>
<organism evidence="3">
    <name type="scientific">Fagus sylvatica</name>
    <name type="common">Beechnut</name>
    <dbReference type="NCBI Taxonomy" id="28930"/>
    <lineage>
        <taxon>Eukaryota</taxon>
        <taxon>Viridiplantae</taxon>
        <taxon>Streptophyta</taxon>
        <taxon>Embryophyta</taxon>
        <taxon>Tracheophyta</taxon>
        <taxon>Spermatophyta</taxon>
        <taxon>Magnoliopsida</taxon>
        <taxon>eudicotyledons</taxon>
        <taxon>Gunneridae</taxon>
        <taxon>Pentapetalae</taxon>
        <taxon>rosids</taxon>
        <taxon>fabids</taxon>
        <taxon>Fagales</taxon>
        <taxon>Fagaceae</taxon>
        <taxon>Fagus</taxon>
    </lineage>
</organism>
<evidence type="ECO:0000313" key="3">
    <source>
        <dbReference type="EMBL" id="SPD30032.1"/>
    </source>
</evidence>
<protein>
    <recommendedName>
        <fullName evidence="2">Reverse transcriptase Ty1/copia-type domain-containing protein</fullName>
    </recommendedName>
</protein>
<sequence>MASSSSSSSSDVLSTPPQNTTTHSLTPIQHLITIKLNQDNYLLWKAQIVPYLKGQNLFRSIDGSLPSPPSILSQSSTDITQPLLNPAFLTWQTQDQMILSALISSLSETVLAYVVKCTTSRKGDSSITDYYHRFTKLTDTLAAINQPLPHHESLSFLLAGLGSDYDSLVTTIQTQLTPIALEDLYGHLLSHELRLSHNQPSVDLSTATANFVHKNSSNRGGRGGSHSTNFSPNRGRNTFQPQRGRGRGRSNFSNRPLCQVCNKPGHTALQCYHRFDNTYQYANSPQMQALLATPQQNPDPNWYPDSGATHHITSDLANLNVRADEYQGSEQIRVARLYISRDVIFQENIFPFFESVSNSSPKSSPPTTSILGPPPAFFQPMRTPAHYNSAVSPAQSATPQGPPESTRSKNHISKPKHLTDGTVRYPLPKALVAAAMDTAALTEPTSFTSASKHPKWRQAMNCEFDALLKNNTWSLVPPNPTQNQIGCKWVFRIKRNADGSVERYKARLVAKGFHQQPGVDYAETYSPVIKPTTVRTVLSIALSANWSIRQIDIQNAFLHGYLSEEVFMSQPPGYHHPQYPNHLCKLNKAIYGLKQAPRAWFSRLSTRLIALGFHGSKSDTSLFICRTSSFTMYVLIYVDDIIITSSSSDAIDTLLSQLHHDFAVKNLGSLKFFLGIEVLSNSDGAILSQQRYITDILHRTHMLEAKPITTPMASTTSLSGFDGEPFPDHTLFRSTVGALQYLSITRPDIAFTVNKLSQFMHKPTLTHWQAVKRLRRYLKHTIQFGLQIYRSSCHTLQAFFDADWAGDRDDRRSTGSFCVFLGKNLISWSCRKQATVARSSTEAEYKALANTAAELKWLLSLFQELGLSISAPPILWCDNIGATYLSSNPVFHARTKHVEIDFHFVRDMVANKSLNVRFVSSHDQLADLLTKPISSSWFALLRTKLNVLSIPLGLKGRVKDNHPTSRLTQAAHADKEAEYT</sequence>
<feature type="compositionally biased region" description="Low complexity" evidence="1">
    <location>
        <begin position="356"/>
        <end position="369"/>
    </location>
</feature>
<dbReference type="Pfam" id="PF14223">
    <property type="entry name" value="Retrotran_gag_2"/>
    <property type="match status" value="1"/>
</dbReference>
<dbReference type="InterPro" id="IPR043502">
    <property type="entry name" value="DNA/RNA_pol_sf"/>
</dbReference>
<dbReference type="SUPFAM" id="SSF56672">
    <property type="entry name" value="DNA/RNA polymerases"/>
    <property type="match status" value="1"/>
</dbReference>
<accession>A0A2N9IYQ6</accession>
<dbReference type="InterPro" id="IPR013103">
    <property type="entry name" value="RVT_2"/>
</dbReference>
<feature type="domain" description="Reverse transcriptase Ty1/copia-type" evidence="2">
    <location>
        <begin position="470"/>
        <end position="713"/>
    </location>
</feature>
<feature type="compositionally biased region" description="Polar residues" evidence="1">
    <location>
        <begin position="11"/>
        <end position="21"/>
    </location>
</feature>
<dbReference type="PANTHER" id="PTHR11439">
    <property type="entry name" value="GAG-POL-RELATED RETROTRANSPOSON"/>
    <property type="match status" value="1"/>
</dbReference>
<dbReference type="Pfam" id="PF07727">
    <property type="entry name" value="RVT_2"/>
    <property type="match status" value="1"/>
</dbReference>
<dbReference type="PANTHER" id="PTHR11439:SF450">
    <property type="entry name" value="REVERSE TRANSCRIPTASE TY1_COPIA-TYPE DOMAIN-CONTAINING PROTEIN"/>
    <property type="match status" value="1"/>
</dbReference>
<dbReference type="AlphaFoldDB" id="A0A2N9IYQ6"/>
<feature type="region of interest" description="Disordered" evidence="1">
    <location>
        <begin position="213"/>
        <end position="254"/>
    </location>
</feature>
<feature type="region of interest" description="Disordered" evidence="1">
    <location>
        <begin position="356"/>
        <end position="422"/>
    </location>
</feature>
<feature type="compositionally biased region" description="Polar residues" evidence="1">
    <location>
        <begin position="228"/>
        <end position="241"/>
    </location>
</feature>
<proteinExistence type="predicted"/>
<gene>
    <name evidence="3" type="ORF">FSB_LOCUS57914</name>
</gene>
<feature type="region of interest" description="Disordered" evidence="1">
    <location>
        <begin position="1"/>
        <end position="21"/>
    </location>
</feature>
<feature type="region of interest" description="Disordered" evidence="1">
    <location>
        <begin position="961"/>
        <end position="980"/>
    </location>
</feature>
<reference evidence="3" key="1">
    <citation type="submission" date="2018-02" db="EMBL/GenBank/DDBJ databases">
        <authorList>
            <person name="Cohen D.B."/>
            <person name="Kent A.D."/>
        </authorList>
    </citation>
    <scope>NUCLEOTIDE SEQUENCE</scope>
</reference>